<evidence type="ECO:0000313" key="1">
    <source>
        <dbReference type="EMBL" id="OBZ74116.1"/>
    </source>
</evidence>
<reference evidence="1 2" key="1">
    <citation type="submission" date="2016-03" db="EMBL/GenBank/DDBJ databases">
        <title>Whole genome sequencing of Grifola frondosa 9006-11.</title>
        <authorList>
            <person name="Min B."/>
            <person name="Park H."/>
            <person name="Kim J.-G."/>
            <person name="Cho H."/>
            <person name="Oh Y.-L."/>
            <person name="Kong W.-S."/>
            <person name="Choi I.-G."/>
        </authorList>
    </citation>
    <scope>NUCLEOTIDE SEQUENCE [LARGE SCALE GENOMIC DNA]</scope>
    <source>
        <strain evidence="1 2">9006-11</strain>
    </source>
</reference>
<proteinExistence type="predicted"/>
<accession>A0A1C7MCP0</accession>
<comment type="caution">
    <text evidence="1">The sequence shown here is derived from an EMBL/GenBank/DDBJ whole genome shotgun (WGS) entry which is preliminary data.</text>
</comment>
<organism evidence="1 2">
    <name type="scientific">Grifola frondosa</name>
    <name type="common">Maitake</name>
    <name type="synonym">Polyporus frondosus</name>
    <dbReference type="NCBI Taxonomy" id="5627"/>
    <lineage>
        <taxon>Eukaryota</taxon>
        <taxon>Fungi</taxon>
        <taxon>Dikarya</taxon>
        <taxon>Basidiomycota</taxon>
        <taxon>Agaricomycotina</taxon>
        <taxon>Agaricomycetes</taxon>
        <taxon>Polyporales</taxon>
        <taxon>Grifolaceae</taxon>
        <taxon>Grifola</taxon>
    </lineage>
</organism>
<sequence length="150" mass="16554">MTALSHDFVLRRNIRIAFNADDPGQFILSTHGSHHLRLVDAIAALWNDLIVPKHNHKSSPSLRPFPRLPIIASNEVFGLVRSKSTLNYHALIEIKDEPQDDLLDLTLHAQDDAENILRDLNIDPTLLSKPLATAPTKCSSAAAVTIAVTQ</sequence>
<name>A0A1C7MCP0_GRIFR</name>
<dbReference type="STRING" id="5627.A0A1C7MCP0"/>
<dbReference type="Proteomes" id="UP000092993">
    <property type="component" value="Unassembled WGS sequence"/>
</dbReference>
<keyword evidence="2" id="KW-1185">Reference proteome</keyword>
<dbReference type="EMBL" id="LUGG01000006">
    <property type="protein sequence ID" value="OBZ74116.1"/>
    <property type="molecule type" value="Genomic_DNA"/>
</dbReference>
<dbReference type="AlphaFoldDB" id="A0A1C7MCP0"/>
<evidence type="ECO:0000313" key="2">
    <source>
        <dbReference type="Proteomes" id="UP000092993"/>
    </source>
</evidence>
<dbReference type="OrthoDB" id="2638305at2759"/>
<gene>
    <name evidence="1" type="ORF">A0H81_06462</name>
</gene>
<protein>
    <submittedName>
        <fullName evidence="1">Uncharacterized protein</fullName>
    </submittedName>
</protein>